<dbReference type="EMBL" id="OZ034816">
    <property type="protein sequence ID" value="CAL1374207.1"/>
    <property type="molecule type" value="Genomic_DNA"/>
</dbReference>
<feature type="transmembrane region" description="Helical" evidence="5">
    <location>
        <begin position="141"/>
        <end position="160"/>
    </location>
</feature>
<protein>
    <recommendedName>
        <fullName evidence="6">GRF-type domain-containing protein</fullName>
    </recommendedName>
</protein>
<evidence type="ECO:0000256" key="3">
    <source>
        <dbReference type="ARBA" id="ARBA00022833"/>
    </source>
</evidence>
<sequence>MSQRIGCGKSVKVGDSGSTSVNNSRLVQCLHKKPCVVQTSGTDLNPGRKFYGCPYWKDPKKNCDYFRWVGTNGDDFNGHDTEVEATILKLEESIKRAQCKAERRKKEKQLVAEELINVMAVHDALLAETRSINPDVKLNRYMLTILFVVNVMVLVVICSME</sequence>
<evidence type="ECO:0000256" key="2">
    <source>
        <dbReference type="ARBA" id="ARBA00022771"/>
    </source>
</evidence>
<keyword evidence="2 4" id="KW-0863">Zinc-finger</keyword>
<reference evidence="7 8" key="1">
    <citation type="submission" date="2024-04" db="EMBL/GenBank/DDBJ databases">
        <authorList>
            <person name="Fracassetti M."/>
        </authorList>
    </citation>
    <scope>NUCLEOTIDE SEQUENCE [LARGE SCALE GENOMIC DNA]</scope>
</reference>
<evidence type="ECO:0000313" key="7">
    <source>
        <dbReference type="EMBL" id="CAL1374207.1"/>
    </source>
</evidence>
<dbReference type="Pfam" id="PF06839">
    <property type="entry name" value="Zn_ribbon_GRF"/>
    <property type="match status" value="1"/>
</dbReference>
<organism evidence="7 8">
    <name type="scientific">Linum trigynum</name>
    <dbReference type="NCBI Taxonomy" id="586398"/>
    <lineage>
        <taxon>Eukaryota</taxon>
        <taxon>Viridiplantae</taxon>
        <taxon>Streptophyta</taxon>
        <taxon>Embryophyta</taxon>
        <taxon>Tracheophyta</taxon>
        <taxon>Spermatophyta</taxon>
        <taxon>Magnoliopsida</taxon>
        <taxon>eudicotyledons</taxon>
        <taxon>Gunneridae</taxon>
        <taxon>Pentapetalae</taxon>
        <taxon>rosids</taxon>
        <taxon>fabids</taxon>
        <taxon>Malpighiales</taxon>
        <taxon>Linaceae</taxon>
        <taxon>Linum</taxon>
    </lineage>
</organism>
<accession>A0AAV2DLE7</accession>
<evidence type="ECO:0000256" key="4">
    <source>
        <dbReference type="PROSITE-ProRule" id="PRU01343"/>
    </source>
</evidence>
<keyword evidence="5" id="KW-1133">Transmembrane helix</keyword>
<dbReference type="GO" id="GO:0008270">
    <property type="term" value="F:zinc ion binding"/>
    <property type="evidence" value="ECO:0007669"/>
    <property type="project" value="UniProtKB-KW"/>
</dbReference>
<keyword evidence="5" id="KW-0812">Transmembrane</keyword>
<feature type="domain" description="GRF-type" evidence="6">
    <location>
        <begin position="29"/>
        <end position="72"/>
    </location>
</feature>
<dbReference type="Proteomes" id="UP001497516">
    <property type="component" value="Chromosome 3"/>
</dbReference>
<evidence type="ECO:0000256" key="1">
    <source>
        <dbReference type="ARBA" id="ARBA00022723"/>
    </source>
</evidence>
<evidence type="ECO:0000313" key="8">
    <source>
        <dbReference type="Proteomes" id="UP001497516"/>
    </source>
</evidence>
<keyword evidence="1" id="KW-0479">Metal-binding</keyword>
<dbReference type="PANTHER" id="PTHR33248">
    <property type="entry name" value="ZINC ION-BINDING PROTEIN"/>
    <property type="match status" value="1"/>
</dbReference>
<gene>
    <name evidence="7" type="ORF">LTRI10_LOCUS16087</name>
</gene>
<dbReference type="PROSITE" id="PS51999">
    <property type="entry name" value="ZF_GRF"/>
    <property type="match status" value="1"/>
</dbReference>
<evidence type="ECO:0000256" key="5">
    <source>
        <dbReference type="SAM" id="Phobius"/>
    </source>
</evidence>
<dbReference type="AlphaFoldDB" id="A0AAV2DLE7"/>
<keyword evidence="3" id="KW-0862">Zinc</keyword>
<keyword evidence="5" id="KW-0472">Membrane</keyword>
<keyword evidence="8" id="KW-1185">Reference proteome</keyword>
<proteinExistence type="predicted"/>
<name>A0AAV2DLE7_9ROSI</name>
<dbReference type="InterPro" id="IPR010666">
    <property type="entry name" value="Znf_GRF"/>
</dbReference>
<evidence type="ECO:0000259" key="6">
    <source>
        <dbReference type="PROSITE" id="PS51999"/>
    </source>
</evidence>